<name>A0AAU8GS16_9VIRU</name>
<organism evidence="1">
    <name type="scientific">Mammaliicoccus phage MSShimriz1</name>
    <dbReference type="NCBI Taxonomy" id="3230127"/>
    <lineage>
        <taxon>Viruses</taxon>
    </lineage>
</organism>
<reference evidence="1" key="1">
    <citation type="submission" date="2024-06" db="EMBL/GenBank/DDBJ databases">
        <authorList>
            <person name="Ashkenazi R."/>
            <person name="Lipszyc R.R."/>
            <person name="Braunstein R."/>
            <person name="Yerushalmy O."/>
            <person name="Alkalay-Oren S."/>
            <person name="Coppenhagn-Glazer S."/>
            <person name="Hazan R."/>
        </authorList>
    </citation>
    <scope>NUCLEOTIDE SEQUENCE</scope>
</reference>
<dbReference type="EMBL" id="PP931174">
    <property type="protein sequence ID" value="XCH45199.1"/>
    <property type="molecule type" value="Genomic_DNA"/>
</dbReference>
<sequence length="75" mass="8995">MNFQQYISKEKSRVNKMTSKQKEYIIANVEYLERLDISIKDIELELIGKNEAKEIIEKINELRDEDLWVAYTNDI</sequence>
<protein>
    <submittedName>
        <fullName evidence="1">Uncharacterized protein</fullName>
    </submittedName>
</protein>
<accession>A0AAU8GS16</accession>
<proteinExistence type="predicted"/>
<evidence type="ECO:0000313" key="1">
    <source>
        <dbReference type="EMBL" id="XCH45199.1"/>
    </source>
</evidence>